<dbReference type="EMBL" id="JBHZPZ010000028">
    <property type="protein sequence ID" value="MFE3869538.1"/>
    <property type="molecule type" value="Genomic_DNA"/>
</dbReference>
<reference evidence="2 3" key="1">
    <citation type="submission" date="2024-06" db="EMBL/GenBank/DDBJ databases">
        <title>Flavobacterium spp. isolated from glacier.</title>
        <authorList>
            <person name="Han D."/>
        </authorList>
    </citation>
    <scope>NUCLEOTIDE SEQUENCE [LARGE SCALE GENOMIC DNA]</scope>
    <source>
        <strain evidence="2 3">LS2P90</strain>
    </source>
</reference>
<evidence type="ECO:0000256" key="1">
    <source>
        <dbReference type="SAM" id="Phobius"/>
    </source>
</evidence>
<protein>
    <recommendedName>
        <fullName evidence="4">Anti sigma-E protein RseA N-terminal domain-containing protein</fullName>
    </recommendedName>
</protein>
<organism evidence="2 3">
    <name type="scientific">Flavobacterium xylosi</name>
    <dbReference type="NCBI Taxonomy" id="3230415"/>
    <lineage>
        <taxon>Bacteria</taxon>
        <taxon>Pseudomonadati</taxon>
        <taxon>Bacteroidota</taxon>
        <taxon>Flavobacteriia</taxon>
        <taxon>Flavobacteriales</taxon>
        <taxon>Flavobacteriaceae</taxon>
        <taxon>Flavobacterium</taxon>
    </lineage>
</organism>
<sequence>MELNKIELLIEKYFQGETSIVEENELRTYFSSLNVAQHLEQYKPLFGYLSLAADQKFAQEIPLLPIPKLRDEYKKRNVPWLSMAASVIVLMGIGTYVYYNYEDANSKQDLGTYDDPEVAFRQTQKALALLSNHVNVGIESVHYIKEYQESKELIFKQ</sequence>
<comment type="caution">
    <text evidence="2">The sequence shown here is derived from an EMBL/GenBank/DDBJ whole genome shotgun (WGS) entry which is preliminary data.</text>
</comment>
<keyword evidence="1" id="KW-0812">Transmembrane</keyword>
<evidence type="ECO:0000313" key="3">
    <source>
        <dbReference type="Proteomes" id="UP001600109"/>
    </source>
</evidence>
<evidence type="ECO:0000313" key="2">
    <source>
        <dbReference type="EMBL" id="MFE3869538.1"/>
    </source>
</evidence>
<feature type="transmembrane region" description="Helical" evidence="1">
    <location>
        <begin position="78"/>
        <end position="99"/>
    </location>
</feature>
<proteinExistence type="predicted"/>
<dbReference type="Proteomes" id="UP001600109">
    <property type="component" value="Unassembled WGS sequence"/>
</dbReference>
<evidence type="ECO:0008006" key="4">
    <source>
        <dbReference type="Google" id="ProtNLM"/>
    </source>
</evidence>
<name>A0ABW6HZU6_9FLAO</name>
<keyword evidence="1" id="KW-0472">Membrane</keyword>
<dbReference type="RefSeq" id="WP_379856145.1">
    <property type="nucleotide sequence ID" value="NZ_JBHZPZ010000028.1"/>
</dbReference>
<keyword evidence="3" id="KW-1185">Reference proteome</keyword>
<accession>A0ABW6HZU6</accession>
<keyword evidence="1" id="KW-1133">Transmembrane helix</keyword>
<gene>
    <name evidence="2" type="ORF">ACFX5E_15860</name>
</gene>